<feature type="transmembrane region" description="Helical" evidence="5">
    <location>
        <begin position="218"/>
        <end position="237"/>
    </location>
</feature>
<dbReference type="InterPro" id="IPR002033">
    <property type="entry name" value="TatC"/>
</dbReference>
<gene>
    <name evidence="5 6" type="primary">tatC</name>
    <name evidence="6" type="ORF">CUN60_04425</name>
</gene>
<protein>
    <recommendedName>
        <fullName evidence="5">Sec-independent protein translocase protein TatC</fullName>
    </recommendedName>
</protein>
<dbReference type="KEGG" id="nba:CUN60_04425"/>
<feature type="transmembrane region" description="Helical" evidence="5">
    <location>
        <begin position="195"/>
        <end position="212"/>
    </location>
</feature>
<dbReference type="GO" id="GO:0033281">
    <property type="term" value="C:TAT protein transport complex"/>
    <property type="evidence" value="ECO:0007669"/>
    <property type="project" value="UniProtKB-UniRule"/>
</dbReference>
<dbReference type="OrthoDB" id="9777044at2"/>
<dbReference type="PRINTS" id="PR01840">
    <property type="entry name" value="TATCFAMILY"/>
</dbReference>
<dbReference type="AlphaFoldDB" id="A0A2I7N528"/>
<dbReference type="GO" id="GO:0065002">
    <property type="term" value="P:intracellular protein transmembrane transport"/>
    <property type="evidence" value="ECO:0007669"/>
    <property type="project" value="TreeGrafter"/>
</dbReference>
<dbReference type="Pfam" id="PF00902">
    <property type="entry name" value="TatC"/>
    <property type="match status" value="1"/>
</dbReference>
<keyword evidence="7" id="KW-1185">Reference proteome</keyword>
<keyword evidence="2 5" id="KW-0812">Transmembrane</keyword>
<comment type="subunit">
    <text evidence="5">The Tat system comprises two distinct complexes: a TatABC complex, containing multiple copies of TatA, TatB and TatC subunits, and a separate TatA complex, containing only TatA subunits. Substrates initially bind to the TatABC complex, which probably triggers association of the separate TatA complex to form the active translocon.</text>
</comment>
<keyword evidence="3 5" id="KW-1133">Transmembrane helix</keyword>
<accession>A0A2I7N528</accession>
<evidence type="ECO:0000313" key="7">
    <source>
        <dbReference type="Proteomes" id="UP000236655"/>
    </source>
</evidence>
<organism evidence="6 7">
    <name type="scientific">Aquella oligotrophica</name>
    <dbReference type="NCBI Taxonomy" id="2067065"/>
    <lineage>
        <taxon>Bacteria</taxon>
        <taxon>Pseudomonadati</taxon>
        <taxon>Pseudomonadota</taxon>
        <taxon>Betaproteobacteria</taxon>
        <taxon>Neisseriales</taxon>
        <taxon>Neisseriaceae</taxon>
        <taxon>Aquella</taxon>
    </lineage>
</organism>
<keyword evidence="5" id="KW-0813">Transport</keyword>
<feature type="transmembrane region" description="Helical" evidence="5">
    <location>
        <begin position="74"/>
        <end position="95"/>
    </location>
</feature>
<dbReference type="NCBIfam" id="TIGR00945">
    <property type="entry name" value="tatC"/>
    <property type="match status" value="1"/>
</dbReference>
<dbReference type="GO" id="GO:0043953">
    <property type="term" value="P:protein transport by the Tat complex"/>
    <property type="evidence" value="ECO:0007669"/>
    <property type="project" value="UniProtKB-UniRule"/>
</dbReference>
<dbReference type="HAMAP" id="MF_00902">
    <property type="entry name" value="TatC"/>
    <property type="match status" value="1"/>
</dbReference>
<evidence type="ECO:0000256" key="4">
    <source>
        <dbReference type="ARBA" id="ARBA00023136"/>
    </source>
</evidence>
<evidence type="ECO:0000256" key="5">
    <source>
        <dbReference type="HAMAP-Rule" id="MF_00902"/>
    </source>
</evidence>
<feature type="transmembrane region" description="Helical" evidence="5">
    <location>
        <begin position="115"/>
        <end position="137"/>
    </location>
</feature>
<dbReference type="RefSeq" id="WP_102950863.1">
    <property type="nucleotide sequence ID" value="NZ_CP024847.1"/>
</dbReference>
<evidence type="ECO:0000256" key="2">
    <source>
        <dbReference type="ARBA" id="ARBA00022692"/>
    </source>
</evidence>
<proteinExistence type="inferred from homology"/>
<feature type="transmembrane region" description="Helical" evidence="5">
    <location>
        <begin position="157"/>
        <end position="183"/>
    </location>
</feature>
<comment type="subcellular location">
    <subcellularLocation>
        <location evidence="5">Cell membrane</location>
        <topology evidence="5">Multi-pass membrane protein</topology>
    </subcellularLocation>
    <subcellularLocation>
        <location evidence="1">Membrane</location>
        <topology evidence="1">Multi-pass membrane protein</topology>
    </subcellularLocation>
</comment>
<name>A0A2I7N528_9NEIS</name>
<dbReference type="PANTHER" id="PTHR30371:SF0">
    <property type="entry name" value="SEC-INDEPENDENT PROTEIN TRANSLOCASE PROTEIN TATC, CHLOROPLASTIC-RELATED"/>
    <property type="match status" value="1"/>
</dbReference>
<dbReference type="EMBL" id="CP024847">
    <property type="protein sequence ID" value="AUR51564.1"/>
    <property type="molecule type" value="Genomic_DNA"/>
</dbReference>
<evidence type="ECO:0000256" key="1">
    <source>
        <dbReference type="ARBA" id="ARBA00004141"/>
    </source>
</evidence>
<keyword evidence="5" id="KW-1003">Cell membrane</keyword>
<feature type="transmembrane region" description="Helical" evidence="5">
    <location>
        <begin position="20"/>
        <end position="38"/>
    </location>
</feature>
<comment type="function">
    <text evidence="5">Part of the twin-arginine translocation (Tat) system that transports large folded proteins containing a characteristic twin-arginine motif in their signal peptide across membranes. Together with TatB, TatC is part of a receptor directly interacting with Tat signal peptides.</text>
</comment>
<evidence type="ECO:0000313" key="6">
    <source>
        <dbReference type="EMBL" id="AUR51564.1"/>
    </source>
</evidence>
<keyword evidence="4 5" id="KW-0472">Membrane</keyword>
<evidence type="ECO:0000256" key="3">
    <source>
        <dbReference type="ARBA" id="ARBA00022989"/>
    </source>
</evidence>
<dbReference type="Proteomes" id="UP000236655">
    <property type="component" value="Chromosome"/>
</dbReference>
<keyword evidence="5" id="KW-0653">Protein transport</keyword>
<sequence length="243" mass="27447">MNKQIDQVFISHLIELRKRIIIAGLGFVVVFIALFPFSNRLYQLLATPIGRFLPKNSQLIATDITSPFFVPLKLTALVAFIISLPLIIFQLWKFIAPGLYQQEKKLLLGTISSSFLLFIGGITFCYYLVLPAIFHFIGSIKPDSITMLTDIGKYLDFVLTLFFTFGLTFETPVIIFFLIKFNFLTINTATKIRPYMFVGAFVIAAIVTPPDVLSQTMLAIPLYLLYELGVIAAKIFIKQNPQT</sequence>
<keyword evidence="5" id="KW-0811">Translocation</keyword>
<dbReference type="PANTHER" id="PTHR30371">
    <property type="entry name" value="SEC-INDEPENDENT PROTEIN TRANSLOCASE PROTEIN TATC"/>
    <property type="match status" value="1"/>
</dbReference>
<reference evidence="7" key="1">
    <citation type="submission" date="2017-11" db="EMBL/GenBank/DDBJ databases">
        <authorList>
            <person name="Chan K.G."/>
            <person name="Lee L.S."/>
        </authorList>
    </citation>
    <scope>NUCLEOTIDE SEQUENCE [LARGE SCALE GENOMIC DNA]</scope>
    <source>
        <strain evidence="7">DSM 100970</strain>
    </source>
</reference>
<comment type="similarity">
    <text evidence="5">Belongs to the TatC family.</text>
</comment>
<dbReference type="GO" id="GO:0009977">
    <property type="term" value="F:proton motive force dependent protein transmembrane transporter activity"/>
    <property type="evidence" value="ECO:0007669"/>
    <property type="project" value="TreeGrafter"/>
</dbReference>